<dbReference type="KEGG" id="halc:EY643_13700"/>
<dbReference type="AlphaFoldDB" id="A0A5P9NMX8"/>
<evidence type="ECO:0000313" key="4">
    <source>
        <dbReference type="Proteomes" id="UP000326287"/>
    </source>
</evidence>
<dbReference type="OrthoDB" id="6064584at2"/>
<dbReference type="PANTHER" id="PTHR44103">
    <property type="entry name" value="PROPROTEIN CONVERTASE P"/>
    <property type="match status" value="1"/>
</dbReference>
<dbReference type="Pfam" id="PF13517">
    <property type="entry name" value="FG-GAP_3"/>
    <property type="match status" value="1"/>
</dbReference>
<keyword evidence="4" id="KW-1185">Reference proteome</keyword>
<feature type="signal peptide" evidence="2">
    <location>
        <begin position="1"/>
        <end position="19"/>
    </location>
</feature>
<protein>
    <submittedName>
        <fullName evidence="3">VCBS repeat-containing protein</fullName>
    </submittedName>
</protein>
<keyword evidence="1 2" id="KW-0732">Signal</keyword>
<feature type="chain" id="PRO_5024966851" evidence="2">
    <location>
        <begin position="20"/>
        <end position="474"/>
    </location>
</feature>
<proteinExistence type="predicted"/>
<dbReference type="Proteomes" id="UP000326287">
    <property type="component" value="Chromosome"/>
</dbReference>
<dbReference type="InterPro" id="IPR013517">
    <property type="entry name" value="FG-GAP"/>
</dbReference>
<accession>A0A5P9NMX8</accession>
<sequence>MWIRIAALYLAILATGAQAQSTIYKRHTIEDSLPGAAFVVAGNLIGGDRPEMVVSSFGELVAGPEGTIIPEAGKLTLFKNASGINYPNGPLRQWQQIPIFDEAAGITFPNRPTLADVDEDGDLDVIVPGGYFFDTFAGNSRGSLTWWENQAVGRRWVRHDLLSNSPFSFHSVLYEDFTGDGIADIVTTGEDAGDASDAFDDVVETMIIPGLGGAEFGAPMTIGNGGGSLLTAYDVNEDGLMDVVSPQFFGLPLGQPFIPVDNRNAGIASFVWFENMGDGSFLHHAIGVDQGPGFAIVPVENLLGDGVTRFIAANHTNQNVAFRPFSEYPEPAVYEFTPADDPRELWSVRTLTGPAHFPVEGPIGQAAPGYLGAGDLNGNGRLDIAVSGDGARGVYWMEQGEDGNFVTRQFPSSDGYGQAGGPVITDLNNSGVLEVVFASFDQNAVSIWAQCDRRKRVTGGLFGMLVDNLSDPGC</sequence>
<gene>
    <name evidence="3" type="ORF">EY643_13700</name>
</gene>
<evidence type="ECO:0000313" key="3">
    <source>
        <dbReference type="EMBL" id="QFU76624.1"/>
    </source>
</evidence>
<name>A0A5P9NMX8_9GAMM</name>
<reference evidence="3 4" key="1">
    <citation type="submission" date="2019-02" db="EMBL/GenBank/DDBJ databases">
        <authorList>
            <person name="Li S.-H."/>
        </authorList>
    </citation>
    <scope>NUCLEOTIDE SEQUENCE [LARGE SCALE GENOMIC DNA]</scope>
    <source>
        <strain evidence="3 4">IMCC14385</strain>
    </source>
</reference>
<dbReference type="SUPFAM" id="SSF69318">
    <property type="entry name" value="Integrin alpha N-terminal domain"/>
    <property type="match status" value="1"/>
</dbReference>
<dbReference type="PANTHER" id="PTHR44103:SF1">
    <property type="entry name" value="PROPROTEIN CONVERTASE P"/>
    <property type="match status" value="1"/>
</dbReference>
<dbReference type="EMBL" id="CP036422">
    <property type="protein sequence ID" value="QFU76624.1"/>
    <property type="molecule type" value="Genomic_DNA"/>
</dbReference>
<evidence type="ECO:0000256" key="2">
    <source>
        <dbReference type="SAM" id="SignalP"/>
    </source>
</evidence>
<dbReference type="RefSeq" id="WP_153239766.1">
    <property type="nucleotide sequence ID" value="NZ_CP036422.1"/>
</dbReference>
<evidence type="ECO:0000256" key="1">
    <source>
        <dbReference type="ARBA" id="ARBA00022729"/>
    </source>
</evidence>
<dbReference type="InterPro" id="IPR028994">
    <property type="entry name" value="Integrin_alpha_N"/>
</dbReference>
<dbReference type="Gene3D" id="2.130.10.130">
    <property type="entry name" value="Integrin alpha, N-terminal"/>
    <property type="match status" value="1"/>
</dbReference>
<organism evidence="3 4">
    <name type="scientific">Halioglobus maricola</name>
    <dbReference type="NCBI Taxonomy" id="2601894"/>
    <lineage>
        <taxon>Bacteria</taxon>
        <taxon>Pseudomonadati</taxon>
        <taxon>Pseudomonadota</taxon>
        <taxon>Gammaproteobacteria</taxon>
        <taxon>Cellvibrionales</taxon>
        <taxon>Halieaceae</taxon>
        <taxon>Halioglobus</taxon>
    </lineage>
</organism>